<evidence type="ECO:0000256" key="1">
    <source>
        <dbReference type="SAM" id="SignalP"/>
    </source>
</evidence>
<organism evidence="2 3">
    <name type="scientific">Microbispora oryzae</name>
    <dbReference type="NCBI Taxonomy" id="2806554"/>
    <lineage>
        <taxon>Bacteria</taxon>
        <taxon>Bacillati</taxon>
        <taxon>Actinomycetota</taxon>
        <taxon>Actinomycetes</taxon>
        <taxon>Streptosporangiales</taxon>
        <taxon>Streptosporangiaceae</taxon>
        <taxon>Microbispora</taxon>
    </lineage>
</organism>
<dbReference type="AlphaFoldDB" id="A0A940WPJ7"/>
<dbReference type="Proteomes" id="UP000674234">
    <property type="component" value="Unassembled WGS sequence"/>
</dbReference>
<keyword evidence="3" id="KW-1185">Reference proteome</keyword>
<comment type="caution">
    <text evidence="2">The sequence shown here is derived from an EMBL/GenBank/DDBJ whole genome shotgun (WGS) entry which is preliminary data.</text>
</comment>
<protein>
    <submittedName>
        <fullName evidence="2">Uncharacterized protein</fullName>
    </submittedName>
</protein>
<name>A0A940WPJ7_9ACTN</name>
<evidence type="ECO:0000313" key="2">
    <source>
        <dbReference type="EMBL" id="MBP2707627.1"/>
    </source>
</evidence>
<dbReference type="RefSeq" id="WP_210158887.1">
    <property type="nucleotide sequence ID" value="NZ_JAFCNB010000021.1"/>
</dbReference>
<proteinExistence type="predicted"/>
<sequence>MPTFRNVIAGLAISTALTGGVVCLSAATGASAANAASMCSSCGHGDGWRRCNRAYKRYYERKYRRTVQAALVGVRNRCSSGDTIVDIDFDD</sequence>
<keyword evidence="1" id="KW-0732">Signal</keyword>
<gene>
    <name evidence="2" type="ORF">JOL79_27980</name>
</gene>
<feature type="signal peptide" evidence="1">
    <location>
        <begin position="1"/>
        <end position="32"/>
    </location>
</feature>
<evidence type="ECO:0000313" key="3">
    <source>
        <dbReference type="Proteomes" id="UP000674234"/>
    </source>
</evidence>
<reference evidence="2" key="1">
    <citation type="submission" date="2021-02" db="EMBL/GenBank/DDBJ databases">
        <title>Draft genome sequence of Microbispora sp. RL4-1S isolated from rice leaves in Thailand.</title>
        <authorList>
            <person name="Muangham S."/>
            <person name="Duangmal K."/>
        </authorList>
    </citation>
    <scope>NUCLEOTIDE SEQUENCE</scope>
    <source>
        <strain evidence="2">RL4-1S</strain>
    </source>
</reference>
<dbReference type="EMBL" id="JAFCNB010000021">
    <property type="protein sequence ID" value="MBP2707627.1"/>
    <property type="molecule type" value="Genomic_DNA"/>
</dbReference>
<feature type="chain" id="PRO_5039290839" evidence="1">
    <location>
        <begin position="33"/>
        <end position="91"/>
    </location>
</feature>
<accession>A0A940WPJ7</accession>